<organism evidence="4 5">
    <name type="scientific">Pseudonocardia acidicola</name>
    <dbReference type="NCBI Taxonomy" id="2724939"/>
    <lineage>
        <taxon>Bacteria</taxon>
        <taxon>Bacillati</taxon>
        <taxon>Actinomycetota</taxon>
        <taxon>Actinomycetes</taxon>
        <taxon>Pseudonocardiales</taxon>
        <taxon>Pseudonocardiaceae</taxon>
        <taxon>Pseudonocardia</taxon>
    </lineage>
</organism>
<evidence type="ECO:0000256" key="1">
    <source>
        <dbReference type="ARBA" id="ARBA00022801"/>
    </source>
</evidence>
<dbReference type="Proteomes" id="UP000820669">
    <property type="component" value="Unassembled WGS sequence"/>
</dbReference>
<keyword evidence="5" id="KW-1185">Reference proteome</keyword>
<dbReference type="InterPro" id="IPR007312">
    <property type="entry name" value="Phosphoesterase"/>
</dbReference>
<gene>
    <name evidence="4" type="ORF">HF526_27460</name>
</gene>
<dbReference type="PANTHER" id="PTHR31956">
    <property type="entry name" value="NON-SPECIFIC PHOSPHOLIPASE C4-RELATED"/>
    <property type="match status" value="1"/>
</dbReference>
<dbReference type="Pfam" id="PF04185">
    <property type="entry name" value="Phosphoesterase"/>
    <property type="match status" value="1"/>
</dbReference>
<reference evidence="4 5" key="1">
    <citation type="submission" date="2020-04" db="EMBL/GenBank/DDBJ databases">
        <authorList>
            <person name="Klaysubun C."/>
            <person name="Duangmal K."/>
            <person name="Lipun K."/>
        </authorList>
    </citation>
    <scope>NUCLEOTIDE SEQUENCE [LARGE SCALE GENOMIC DNA]</scope>
    <source>
        <strain evidence="4 5">K10HN5</strain>
    </source>
</reference>
<dbReference type="EMBL" id="JAAXLA010000071">
    <property type="protein sequence ID" value="NMI01012.1"/>
    <property type="molecule type" value="Genomic_DNA"/>
</dbReference>
<evidence type="ECO:0000313" key="4">
    <source>
        <dbReference type="EMBL" id="NMI01012.1"/>
    </source>
</evidence>
<evidence type="ECO:0000256" key="3">
    <source>
        <dbReference type="SAM" id="MobiDB-lite"/>
    </source>
</evidence>
<comment type="caution">
    <text evidence="4">The sequence shown here is derived from an EMBL/GenBank/DDBJ whole genome shotgun (WGS) entry which is preliminary data.</text>
</comment>
<proteinExistence type="predicted"/>
<feature type="compositionally biased region" description="Low complexity" evidence="3">
    <location>
        <begin position="1"/>
        <end position="13"/>
    </location>
</feature>
<dbReference type="PANTHER" id="PTHR31956:SF1">
    <property type="entry name" value="NON-SPECIFIC PHOSPHOLIPASE C1"/>
    <property type="match status" value="1"/>
</dbReference>
<evidence type="ECO:0000256" key="2">
    <source>
        <dbReference type="ARBA" id="ARBA00023026"/>
    </source>
</evidence>
<protein>
    <submittedName>
        <fullName evidence="4">Acid phosphatase</fullName>
    </submittedName>
</protein>
<dbReference type="Gene3D" id="3.40.720.10">
    <property type="entry name" value="Alkaline Phosphatase, subunit A"/>
    <property type="match status" value="1"/>
</dbReference>
<feature type="region of interest" description="Disordered" evidence="3">
    <location>
        <begin position="1"/>
        <end position="26"/>
    </location>
</feature>
<sequence>MAAAGAPSAFAAEPGPPPPSGPVARAHAVPVPDHVMVVVLENKDAADVIGSTGAPYLTSLAARGANFTDAHAETHPSQPNYLALFSGDTHGVNDDHCPVSLSAPNLGGELLAAGRTFVGYSEDLPRPGATVCIQGDYARKHSPWVDFSDLPAATNAPLSALEPDYSNLPTVAFVTPNMCHDMHDCGVRDGDTWMKQTIDRYLSWAQTHNSLLIVTFDEADVPDHTGNTIATVLAGPMVEPGSYTERIDHYSILRTIQDMYGLAPLGHSADAAPITGIWNRTA</sequence>
<keyword evidence="2" id="KW-0843">Virulence</keyword>
<dbReference type="SUPFAM" id="SSF53649">
    <property type="entry name" value="Alkaline phosphatase-like"/>
    <property type="match status" value="1"/>
</dbReference>
<accession>A0ABX1SKU1</accession>
<evidence type="ECO:0000313" key="5">
    <source>
        <dbReference type="Proteomes" id="UP000820669"/>
    </source>
</evidence>
<keyword evidence="1" id="KW-0378">Hydrolase</keyword>
<dbReference type="InterPro" id="IPR017850">
    <property type="entry name" value="Alkaline_phosphatase_core_sf"/>
</dbReference>
<name>A0ABX1SKU1_9PSEU</name>